<dbReference type="GO" id="GO:0005737">
    <property type="term" value="C:cytoplasm"/>
    <property type="evidence" value="ECO:0007669"/>
    <property type="project" value="TreeGrafter"/>
</dbReference>
<dbReference type="EMBL" id="AUZX01010446">
    <property type="protein sequence ID" value="EQD48001.1"/>
    <property type="molecule type" value="Genomic_DNA"/>
</dbReference>
<dbReference type="Gene3D" id="3.30.930.10">
    <property type="entry name" value="Bira Bifunctional Protein, Domain 2"/>
    <property type="match status" value="1"/>
</dbReference>
<gene>
    <name evidence="1" type="ORF">B1A_14234</name>
</gene>
<dbReference type="SUPFAM" id="SSF55681">
    <property type="entry name" value="Class II aaRS and biotin synthetases"/>
    <property type="match status" value="1"/>
</dbReference>
<dbReference type="AlphaFoldDB" id="T0ZI69"/>
<dbReference type="InterPro" id="IPR045864">
    <property type="entry name" value="aa-tRNA-synth_II/BPL/LPL"/>
</dbReference>
<feature type="non-terminal residue" evidence="1">
    <location>
        <position position="1"/>
    </location>
</feature>
<dbReference type="GO" id="GO:0004820">
    <property type="term" value="F:glycine-tRNA ligase activity"/>
    <property type="evidence" value="ECO:0007669"/>
    <property type="project" value="TreeGrafter"/>
</dbReference>
<proteinExistence type="predicted"/>
<keyword evidence="1" id="KW-0436">Ligase</keyword>
<dbReference type="GO" id="GO:0006426">
    <property type="term" value="P:glycyl-tRNA aminoacylation"/>
    <property type="evidence" value="ECO:0007669"/>
    <property type="project" value="TreeGrafter"/>
</dbReference>
<dbReference type="PANTHER" id="PTHR10745">
    <property type="entry name" value="GLYCYL-TRNA SYNTHETASE/DNA POLYMERASE SUBUNIT GAMMA-2"/>
    <property type="match status" value="1"/>
</dbReference>
<dbReference type="PANTHER" id="PTHR10745:SF8">
    <property type="entry name" value="DNA POLYMERASE SUBUNIT GAMMA-2, MITOCHONDRIAL"/>
    <property type="match status" value="1"/>
</dbReference>
<reference evidence="1" key="2">
    <citation type="journal article" date="2014" name="ISME J.">
        <title>Microbial stratification in low pH oxic and suboxic macroscopic growths along an acid mine drainage.</title>
        <authorList>
            <person name="Mendez-Garcia C."/>
            <person name="Mesa V."/>
            <person name="Sprenger R.R."/>
            <person name="Richter M."/>
            <person name="Diez M.S."/>
            <person name="Solano J."/>
            <person name="Bargiela R."/>
            <person name="Golyshina O.V."/>
            <person name="Manteca A."/>
            <person name="Ramos J.L."/>
            <person name="Gallego J.R."/>
            <person name="Llorente I."/>
            <person name="Martins Dos Santos V.A."/>
            <person name="Jensen O.N."/>
            <person name="Pelaez A.I."/>
            <person name="Sanchez J."/>
            <person name="Ferrer M."/>
        </authorList>
    </citation>
    <scope>NUCLEOTIDE SEQUENCE</scope>
</reference>
<feature type="non-terminal residue" evidence="1">
    <location>
        <position position="169"/>
    </location>
</feature>
<dbReference type="InterPro" id="IPR027031">
    <property type="entry name" value="Gly-tRNA_synthase/POLG2"/>
</dbReference>
<accession>T0ZI69</accession>
<evidence type="ECO:0000313" key="1">
    <source>
        <dbReference type="EMBL" id="EQD48001.1"/>
    </source>
</evidence>
<dbReference type="PRINTS" id="PR01043">
    <property type="entry name" value="TRNASYNTHGLY"/>
</dbReference>
<comment type="caution">
    <text evidence="1">The sequence shown here is derived from an EMBL/GenBank/DDBJ whole genome shotgun (WGS) entry which is preliminary data.</text>
</comment>
<name>T0ZI69_9ZZZZ</name>
<keyword evidence="1" id="KW-0030">Aminoacyl-tRNA synthetase</keyword>
<sequence length="169" mass="18885">TDHDLLEKVINLTKRRGFIFPSAEIYGGFRSAYDYGPLGVNMLRNVKQAWWRSMVQLRDDVVGLDAAILGPPAIWAASGHLATFTDPLVDCRRCHERWREDKIDGVCPSCGSTEFTEARAFNLMFKTQAGPVEGEGATAYLRPETAQGMFTNFANVLTTTRRRPPFGIV</sequence>
<organism evidence="1">
    <name type="scientific">mine drainage metagenome</name>
    <dbReference type="NCBI Taxonomy" id="410659"/>
    <lineage>
        <taxon>unclassified sequences</taxon>
        <taxon>metagenomes</taxon>
        <taxon>ecological metagenomes</taxon>
    </lineage>
</organism>
<reference evidence="1" key="1">
    <citation type="submission" date="2013-08" db="EMBL/GenBank/DDBJ databases">
        <authorList>
            <person name="Mendez C."/>
            <person name="Richter M."/>
            <person name="Ferrer M."/>
            <person name="Sanchez J."/>
        </authorList>
    </citation>
    <scope>NUCLEOTIDE SEQUENCE</scope>
</reference>
<protein>
    <submittedName>
        <fullName evidence="1">Glycyl-tRNA synthetase</fullName>
    </submittedName>
</protein>